<evidence type="ECO:0000313" key="3">
    <source>
        <dbReference type="Proteomes" id="UP000218690"/>
    </source>
</evidence>
<dbReference type="PANTHER" id="PTHR30157">
    <property type="entry name" value="FERRIC REDUCTASE, NADPH-DEPENDENT"/>
    <property type="match status" value="1"/>
</dbReference>
<dbReference type="InterPro" id="IPR017927">
    <property type="entry name" value="FAD-bd_FR_type"/>
</dbReference>
<dbReference type="InterPro" id="IPR039261">
    <property type="entry name" value="FNR_nucleotide-bd"/>
</dbReference>
<reference evidence="2 3" key="1">
    <citation type="submission" date="2017-09" db="EMBL/GenBank/DDBJ databases">
        <title>Draft Genome Sequence of Corynebacterium accolens AH4003.</title>
        <authorList>
            <person name="Chen Y."/>
            <person name="Oosthuysen W.F."/>
            <person name="Kelley S."/>
            <person name="Horswill A."/>
        </authorList>
    </citation>
    <scope>NUCLEOTIDE SEQUENCE [LARGE SCALE GENOMIC DNA]</scope>
    <source>
        <strain evidence="2 3">AH4003</strain>
    </source>
</reference>
<dbReference type="SUPFAM" id="SSF63380">
    <property type="entry name" value="Riboflavin synthase domain-like"/>
    <property type="match status" value="1"/>
</dbReference>
<dbReference type="Pfam" id="PF08021">
    <property type="entry name" value="FAD_binding_9"/>
    <property type="match status" value="1"/>
</dbReference>
<dbReference type="PROSITE" id="PS51384">
    <property type="entry name" value="FAD_FR"/>
    <property type="match status" value="1"/>
</dbReference>
<dbReference type="InterPro" id="IPR007037">
    <property type="entry name" value="SIP_rossman_dom"/>
</dbReference>
<gene>
    <name evidence="2" type="ORF">COM45_00585</name>
</gene>
<evidence type="ECO:0000259" key="1">
    <source>
        <dbReference type="PROSITE" id="PS51384"/>
    </source>
</evidence>
<dbReference type="Proteomes" id="UP000218690">
    <property type="component" value="Unassembled WGS sequence"/>
</dbReference>
<dbReference type="Gene3D" id="3.40.50.80">
    <property type="entry name" value="Nucleotide-binding domain of ferredoxin-NADP reductase (FNR) module"/>
    <property type="match status" value="1"/>
</dbReference>
<dbReference type="InterPro" id="IPR039374">
    <property type="entry name" value="SIP_fam"/>
</dbReference>
<feature type="domain" description="FAD-binding FR-type" evidence="1">
    <location>
        <begin position="4"/>
        <end position="139"/>
    </location>
</feature>
<dbReference type="Gene3D" id="2.40.30.10">
    <property type="entry name" value="Translation factors"/>
    <property type="match status" value="1"/>
</dbReference>
<dbReference type="AlphaFoldDB" id="A0A2A4AN85"/>
<organism evidence="2 3">
    <name type="scientific">Corynebacterium accolens</name>
    <dbReference type="NCBI Taxonomy" id="38284"/>
    <lineage>
        <taxon>Bacteria</taxon>
        <taxon>Bacillati</taxon>
        <taxon>Actinomycetota</taxon>
        <taxon>Actinomycetes</taxon>
        <taxon>Mycobacteriales</taxon>
        <taxon>Corynebacteriaceae</taxon>
        <taxon>Corynebacterium</taxon>
    </lineage>
</organism>
<sequence length="264" mass="29246">MTNHRLLPVTLTGNTRLKPRLHRLTFHSPAFSDYPLAGPDEYFGLLMPQDGQKFSPFPVEDANVRAAVNGLPDSIRPALRWYTIRKLNQEACTIDVDVVAHGDNGPGSRWILNAHPGDTAGIYTGQVRWQAPKKSQLLLADASALPALWHILEHYEALSPETLGAVDVVAMIADDAEVEDGFEETWRDKVRSLAMITAPHEEHSTRASQLLGSRFSADTAPDSVWVSGEGDLAKAVRSIAVHDWGVPREDVIWSVYWMKGKPRP</sequence>
<dbReference type="InterPro" id="IPR017938">
    <property type="entry name" value="Riboflavin_synthase-like_b-brl"/>
</dbReference>
<dbReference type="GO" id="GO:0016491">
    <property type="term" value="F:oxidoreductase activity"/>
    <property type="evidence" value="ECO:0007669"/>
    <property type="project" value="InterPro"/>
</dbReference>
<dbReference type="PANTHER" id="PTHR30157:SF0">
    <property type="entry name" value="NADPH-DEPENDENT FERRIC-CHELATE REDUCTASE"/>
    <property type="match status" value="1"/>
</dbReference>
<evidence type="ECO:0000313" key="2">
    <source>
        <dbReference type="EMBL" id="PCC83949.1"/>
    </source>
</evidence>
<comment type="caution">
    <text evidence="2">The sequence shown here is derived from an EMBL/GenBank/DDBJ whole genome shotgun (WGS) entry which is preliminary data.</text>
</comment>
<name>A0A2A4AN85_9CORY</name>
<protein>
    <submittedName>
        <fullName evidence="2">Siderophore-interacting protein</fullName>
    </submittedName>
</protein>
<dbReference type="Pfam" id="PF04954">
    <property type="entry name" value="SIP"/>
    <property type="match status" value="1"/>
</dbReference>
<dbReference type="InterPro" id="IPR013113">
    <property type="entry name" value="SIP_FAD-bd"/>
</dbReference>
<proteinExistence type="predicted"/>
<dbReference type="CDD" id="cd06193">
    <property type="entry name" value="siderophore_interacting"/>
    <property type="match status" value="1"/>
</dbReference>
<accession>A0A2A4AN85</accession>
<dbReference type="EMBL" id="NWBP01000001">
    <property type="protein sequence ID" value="PCC83949.1"/>
    <property type="molecule type" value="Genomic_DNA"/>
</dbReference>